<dbReference type="AlphaFoldDB" id="A0A258FKT2"/>
<dbReference type="EMBL" id="NCEB01000022">
    <property type="protein sequence ID" value="OYX32453.1"/>
    <property type="molecule type" value="Genomic_DNA"/>
</dbReference>
<reference evidence="1 2" key="1">
    <citation type="submission" date="2017-03" db="EMBL/GenBank/DDBJ databases">
        <title>Lifting the veil on microbial sulfur biogeochemistry in mining wastewaters.</title>
        <authorList>
            <person name="Kantor R.S."/>
            <person name="Colenbrander Nelson T."/>
            <person name="Marshall S."/>
            <person name="Bennett D."/>
            <person name="Apte S."/>
            <person name="Camacho D."/>
            <person name="Thomas B.C."/>
            <person name="Warren L.A."/>
            <person name="Banfield J.F."/>
        </authorList>
    </citation>
    <scope>NUCLEOTIDE SEQUENCE [LARGE SCALE GENOMIC DNA]</scope>
    <source>
        <strain evidence="1">32-69-9</strain>
    </source>
</reference>
<dbReference type="InterPro" id="IPR010634">
    <property type="entry name" value="DUF1223"/>
</dbReference>
<dbReference type="PANTHER" id="PTHR36057">
    <property type="match status" value="1"/>
</dbReference>
<comment type="caution">
    <text evidence="1">The sequence shown here is derived from an EMBL/GenBank/DDBJ whole genome shotgun (WGS) entry which is preliminary data.</text>
</comment>
<protein>
    <recommendedName>
        <fullName evidence="3">DUF1223 domain-containing protein</fullName>
    </recommendedName>
</protein>
<dbReference type="PANTHER" id="PTHR36057:SF1">
    <property type="entry name" value="LIPOPROTEIN LIPID ATTACHMENT SITE-LIKE PROTEIN, PUTATIVE (DUF1223)-RELATED"/>
    <property type="match status" value="1"/>
</dbReference>
<accession>A0A258FKT2</accession>
<gene>
    <name evidence="1" type="ORF">B7Z01_11075</name>
</gene>
<evidence type="ECO:0000313" key="2">
    <source>
        <dbReference type="Proteomes" id="UP000215595"/>
    </source>
</evidence>
<dbReference type="SUPFAM" id="SSF52833">
    <property type="entry name" value="Thioredoxin-like"/>
    <property type="match status" value="1"/>
</dbReference>
<dbReference type="InterPro" id="IPR036249">
    <property type="entry name" value="Thioredoxin-like_sf"/>
</dbReference>
<evidence type="ECO:0000313" key="1">
    <source>
        <dbReference type="EMBL" id="OYX32453.1"/>
    </source>
</evidence>
<proteinExistence type="predicted"/>
<evidence type="ECO:0008006" key="3">
    <source>
        <dbReference type="Google" id="ProtNLM"/>
    </source>
</evidence>
<sequence>MSRPSAARALSFDLRRRLTLFGSLGLIAAAVVLGYATAQPASARAPTPQTTSDLTVVELFTSQGCNSCPPANANLVRLSERRDLLTLSFNVTYWDDLGWPDTFAKPEYTARQRDYQRGLGTDNVWTPQVVVDGRSHTVGRRMEQIEGLIGRHRPSTGPAVVFRGGGVGLAGGQNPAAPADVWLVRYEPRPIAVPVARGENAGVTLPHASVVRDLVKLGQWSGGEPRGWRLPAPGRDGLLTAVLVQAPNGGPILAAAKA</sequence>
<name>A0A258FKT2_9CAUL</name>
<dbReference type="Proteomes" id="UP000215595">
    <property type="component" value="Unassembled WGS sequence"/>
</dbReference>
<dbReference type="Pfam" id="PF06764">
    <property type="entry name" value="DUF1223"/>
    <property type="match status" value="1"/>
</dbReference>
<organism evidence="1 2">
    <name type="scientific">Brevundimonas subvibrioides</name>
    <dbReference type="NCBI Taxonomy" id="74313"/>
    <lineage>
        <taxon>Bacteria</taxon>
        <taxon>Pseudomonadati</taxon>
        <taxon>Pseudomonadota</taxon>
        <taxon>Alphaproteobacteria</taxon>
        <taxon>Caulobacterales</taxon>
        <taxon>Caulobacteraceae</taxon>
        <taxon>Brevundimonas</taxon>
    </lineage>
</organism>